<dbReference type="Proteomes" id="UP000285744">
    <property type="component" value="Unassembled WGS sequence"/>
</dbReference>
<evidence type="ECO:0000313" key="2">
    <source>
        <dbReference type="EMBL" id="RKF25656.1"/>
    </source>
</evidence>
<keyword evidence="1" id="KW-0732">Signal</keyword>
<protein>
    <recommendedName>
        <fullName evidence="4">Lipoprotein</fullName>
    </recommendedName>
</protein>
<gene>
    <name evidence="2" type="ORF">D7I43_19805</name>
</gene>
<dbReference type="AlphaFoldDB" id="A0A420EY14"/>
<organism evidence="2 3">
    <name type="scientific">Micromonospora globbae</name>
    <dbReference type="NCBI Taxonomy" id="1894969"/>
    <lineage>
        <taxon>Bacteria</taxon>
        <taxon>Bacillati</taxon>
        <taxon>Actinomycetota</taxon>
        <taxon>Actinomycetes</taxon>
        <taxon>Micromonosporales</taxon>
        <taxon>Micromonosporaceae</taxon>
        <taxon>Micromonospora</taxon>
    </lineage>
</organism>
<dbReference type="OrthoDB" id="3528950at2"/>
<dbReference type="PROSITE" id="PS51318">
    <property type="entry name" value="TAT"/>
    <property type="match status" value="1"/>
</dbReference>
<sequence length="304" mass="31168">MRGRLLRRGLLGAAALTMLAGCGAAAGPSDGGAGADPDRLRQRAREALARYDEAVRAAGGEPRFVPTSGLTGQLGDWEPANGDNKLALSAGMIDARGPLPDPPRETGTVTWESGQKRQVPLFSAEAALRRLREAGDGQCPGCVPLEVTAARLSTARIATTRGPAVVPAWEFALAGTRVRLTRVAVADEAVVTVTPPPWDPDAAPGGHTIQSATTTVDARELTVTFVGSPGPASEPCGVDYTAEAVESATAVVVIVTGRGHGDGPQACPAIGATRTATAELERPLGERAVLEVQRGLPVPVTVTG</sequence>
<feature type="signal peptide" evidence="1">
    <location>
        <begin position="1"/>
        <end position="25"/>
    </location>
</feature>
<dbReference type="RefSeq" id="WP_120330027.1">
    <property type="nucleotide sequence ID" value="NZ_RAQQ01000014.1"/>
</dbReference>
<evidence type="ECO:0000256" key="1">
    <source>
        <dbReference type="SAM" id="SignalP"/>
    </source>
</evidence>
<reference evidence="2 3" key="1">
    <citation type="journal article" date="2018" name="Int. J. Syst. Evol. Microbiol.">
        <title>Micromonospora globbae sp. nov., an endophytic actinomycete isolated from roots of Globba winitii C. H. Wright.</title>
        <authorList>
            <person name="Kuncharoen N."/>
            <person name="Pittayakhajonwut P."/>
            <person name="Tanasupawat S."/>
        </authorList>
    </citation>
    <scope>NUCLEOTIDE SEQUENCE [LARGE SCALE GENOMIC DNA]</scope>
    <source>
        <strain evidence="2 3">WPS1-2</strain>
    </source>
</reference>
<evidence type="ECO:0008006" key="4">
    <source>
        <dbReference type="Google" id="ProtNLM"/>
    </source>
</evidence>
<dbReference type="InterPro" id="IPR006311">
    <property type="entry name" value="TAT_signal"/>
</dbReference>
<name>A0A420EY14_9ACTN</name>
<dbReference type="PROSITE" id="PS51257">
    <property type="entry name" value="PROKAR_LIPOPROTEIN"/>
    <property type="match status" value="1"/>
</dbReference>
<proteinExistence type="predicted"/>
<evidence type="ECO:0000313" key="3">
    <source>
        <dbReference type="Proteomes" id="UP000285744"/>
    </source>
</evidence>
<feature type="chain" id="PRO_5019180821" description="Lipoprotein" evidence="1">
    <location>
        <begin position="26"/>
        <end position="304"/>
    </location>
</feature>
<dbReference type="EMBL" id="RAQQ01000014">
    <property type="protein sequence ID" value="RKF25656.1"/>
    <property type="molecule type" value="Genomic_DNA"/>
</dbReference>
<comment type="caution">
    <text evidence="2">The sequence shown here is derived from an EMBL/GenBank/DDBJ whole genome shotgun (WGS) entry which is preliminary data.</text>
</comment>
<accession>A0A420EY14</accession>